<feature type="region of interest" description="Disordered" evidence="1">
    <location>
        <begin position="386"/>
        <end position="491"/>
    </location>
</feature>
<organism evidence="2 3">
    <name type="scientific">Elysia marginata</name>
    <dbReference type="NCBI Taxonomy" id="1093978"/>
    <lineage>
        <taxon>Eukaryota</taxon>
        <taxon>Metazoa</taxon>
        <taxon>Spiralia</taxon>
        <taxon>Lophotrochozoa</taxon>
        <taxon>Mollusca</taxon>
        <taxon>Gastropoda</taxon>
        <taxon>Heterobranchia</taxon>
        <taxon>Euthyneura</taxon>
        <taxon>Panpulmonata</taxon>
        <taxon>Sacoglossa</taxon>
        <taxon>Placobranchoidea</taxon>
        <taxon>Plakobranchidae</taxon>
        <taxon>Elysia</taxon>
    </lineage>
</organism>
<accession>A0AAV4JK00</accession>
<evidence type="ECO:0000313" key="2">
    <source>
        <dbReference type="EMBL" id="GFS22600.1"/>
    </source>
</evidence>
<feature type="region of interest" description="Disordered" evidence="1">
    <location>
        <begin position="669"/>
        <end position="720"/>
    </location>
</feature>
<keyword evidence="3" id="KW-1185">Reference proteome</keyword>
<feature type="compositionally biased region" description="Polar residues" evidence="1">
    <location>
        <begin position="57"/>
        <end position="66"/>
    </location>
</feature>
<name>A0AAV4JK00_9GAST</name>
<reference evidence="2 3" key="1">
    <citation type="journal article" date="2021" name="Elife">
        <title>Chloroplast acquisition without the gene transfer in kleptoplastic sea slugs, Plakobranchus ocellatus.</title>
        <authorList>
            <person name="Maeda T."/>
            <person name="Takahashi S."/>
            <person name="Yoshida T."/>
            <person name="Shimamura S."/>
            <person name="Takaki Y."/>
            <person name="Nagai Y."/>
            <person name="Toyoda A."/>
            <person name="Suzuki Y."/>
            <person name="Arimoto A."/>
            <person name="Ishii H."/>
            <person name="Satoh N."/>
            <person name="Nishiyama T."/>
            <person name="Hasebe M."/>
            <person name="Maruyama T."/>
            <person name="Minagawa J."/>
            <person name="Obokata J."/>
            <person name="Shigenobu S."/>
        </authorList>
    </citation>
    <scope>NUCLEOTIDE SEQUENCE [LARGE SCALE GENOMIC DNA]</scope>
</reference>
<feature type="compositionally biased region" description="Polar residues" evidence="1">
    <location>
        <begin position="87"/>
        <end position="104"/>
    </location>
</feature>
<feature type="compositionally biased region" description="Polar residues" evidence="1">
    <location>
        <begin position="669"/>
        <end position="678"/>
    </location>
</feature>
<feature type="compositionally biased region" description="Basic and acidic residues" evidence="1">
    <location>
        <begin position="129"/>
        <end position="146"/>
    </location>
</feature>
<feature type="compositionally biased region" description="Basic and acidic residues" evidence="1">
    <location>
        <begin position="692"/>
        <end position="704"/>
    </location>
</feature>
<protein>
    <submittedName>
        <fullName evidence="2">Leucine-rich repeat and IQ domain-containing protein 1-like</fullName>
    </submittedName>
</protein>
<dbReference type="Proteomes" id="UP000762676">
    <property type="component" value="Unassembled WGS sequence"/>
</dbReference>
<comment type="caution">
    <text evidence="2">The sequence shown here is derived from an EMBL/GenBank/DDBJ whole genome shotgun (WGS) entry which is preliminary data.</text>
</comment>
<gene>
    <name evidence="2" type="ORF">ElyMa_003368000</name>
</gene>
<feature type="compositionally biased region" description="Polar residues" evidence="1">
    <location>
        <begin position="112"/>
        <end position="125"/>
    </location>
</feature>
<evidence type="ECO:0000256" key="1">
    <source>
        <dbReference type="SAM" id="MobiDB-lite"/>
    </source>
</evidence>
<feature type="compositionally biased region" description="Polar residues" evidence="1">
    <location>
        <begin position="417"/>
        <end position="426"/>
    </location>
</feature>
<dbReference type="AlphaFoldDB" id="A0AAV4JK00"/>
<feature type="compositionally biased region" description="Basic and acidic residues" evidence="1">
    <location>
        <begin position="1"/>
        <end position="12"/>
    </location>
</feature>
<dbReference type="EMBL" id="BMAT01006938">
    <property type="protein sequence ID" value="GFS22600.1"/>
    <property type="molecule type" value="Genomic_DNA"/>
</dbReference>
<proteinExistence type="predicted"/>
<feature type="compositionally biased region" description="Basic and acidic residues" evidence="1">
    <location>
        <begin position="43"/>
        <end position="56"/>
    </location>
</feature>
<feature type="region of interest" description="Disordered" evidence="1">
    <location>
        <begin position="1"/>
        <end position="66"/>
    </location>
</feature>
<evidence type="ECO:0000313" key="3">
    <source>
        <dbReference type="Proteomes" id="UP000762676"/>
    </source>
</evidence>
<feature type="region of interest" description="Disordered" evidence="1">
    <location>
        <begin position="78"/>
        <end position="193"/>
    </location>
</feature>
<sequence length="720" mass="77944">MASEHRSAHEYGDVSLSRNGNPFGDNDQFGAYQDRQHSSAMPGRDESAGRFLDQKSKVTVSSASGQSAVLDRKSLFDQAASAAASQVKQSGQFSARSSQDSSLVPSGRGKYSKQQQESKSDNLSSPKARAREANQVRGSFSKDVKVQHRLAASVSGAKIKPCAESSESSSDSDSDRDLGDGGGLHSASRTNSASAKAYNGFKHIPHPPSMPLVSSYTNEKDKFEMALNSRGSVKNKSFSSPRNSISDQVGTSLLNEKERFEMALKNTVAVPGTQSRDKFELALQASTQPTTHPVLKEMFNNALQKENVNVAIPGHRPGGQINGGVPANVVGLQLAEGNGVSGDDLDLSALGLGLDAEFDLDALDFDIDKYLDLDLGELDEFLEKGWRPEDSPQIPQSSYPVLGKIMPAGNSGPVHALNNSNNSHNVSGKPPTGPPQQPSLAWRNSPAADSRGRPLQSPSAAPGVTALPAQPSPSPSSVASAAETLGGGTVKSKKDELVDEWGFKDSRTAEMMMARAKKMKWNAERRKKLNKLDPQQRLHLFRKLEESGKIQPVRAAAPARILPRKEYFQAREEEAQRQHLERRVEEVTRVHRTFEWLHTQVGDHPVTTSRINAGQAPVYSMNEADPGRQAFCKANQDNRKWSPGSDHLDSVSQAGGVNRLQQGRRYSIGDSQYSSQTPSLPPIQVGSAPSSHKSERMSFRDAPVERSGGWGGGKRRGQLK</sequence>